<gene>
    <name evidence="1" type="ORF">XD92_1517</name>
</gene>
<name>A0A101HG71_9BACT</name>
<comment type="caution">
    <text evidence="1">The sequence shown here is derived from an EMBL/GenBank/DDBJ whole genome shotgun (WGS) entry which is preliminary data.</text>
</comment>
<proteinExistence type="predicted"/>
<evidence type="ECO:0000313" key="2">
    <source>
        <dbReference type="Proteomes" id="UP000053860"/>
    </source>
</evidence>
<protein>
    <submittedName>
        <fullName evidence="1">Uncharacterized protein</fullName>
    </submittedName>
</protein>
<dbReference type="EMBL" id="LGGN01000366">
    <property type="protein sequence ID" value="KUK75795.1"/>
    <property type="molecule type" value="Genomic_DNA"/>
</dbReference>
<organism evidence="1 2">
    <name type="scientific">Proteiniphilum acetatigenes</name>
    <dbReference type="NCBI Taxonomy" id="294710"/>
    <lineage>
        <taxon>Bacteria</taxon>
        <taxon>Pseudomonadati</taxon>
        <taxon>Bacteroidota</taxon>
        <taxon>Bacteroidia</taxon>
        <taxon>Bacteroidales</taxon>
        <taxon>Dysgonomonadaceae</taxon>
        <taxon>Proteiniphilum</taxon>
    </lineage>
</organism>
<dbReference type="Pfam" id="PF03864">
    <property type="entry name" value="Phage_cap_E"/>
    <property type="match status" value="1"/>
</dbReference>
<feature type="non-terminal residue" evidence="1">
    <location>
        <position position="212"/>
    </location>
</feature>
<dbReference type="AlphaFoldDB" id="A0A101HG71"/>
<dbReference type="InterPro" id="IPR005564">
    <property type="entry name" value="Major_capsid_GpE"/>
</dbReference>
<accession>A0A101HG71</accession>
<dbReference type="Proteomes" id="UP000053860">
    <property type="component" value="Unassembled WGS sequence"/>
</dbReference>
<evidence type="ECO:0000313" key="1">
    <source>
        <dbReference type="EMBL" id="KUK75795.1"/>
    </source>
</evidence>
<reference evidence="2" key="1">
    <citation type="journal article" date="2015" name="MBio">
        <title>Genome-Resolved Metagenomic Analysis Reveals Roles for Candidate Phyla and Other Microbial Community Members in Biogeochemical Transformations in Oil Reservoirs.</title>
        <authorList>
            <person name="Hu P."/>
            <person name="Tom L."/>
            <person name="Singh A."/>
            <person name="Thomas B.C."/>
            <person name="Baker B.J."/>
            <person name="Piceno Y.M."/>
            <person name="Andersen G.L."/>
            <person name="Banfield J.F."/>
        </authorList>
    </citation>
    <scope>NUCLEOTIDE SEQUENCE [LARGE SCALE GENOMIC DNA]</scope>
</reference>
<sequence>MWGNDKVFYDILAMAAGNNDSYALQTFVDDFKDRFNALDTSGFVWAPMQADFSFQQLEREYGINAMATYVDLDSPGTPISFEGVPLSTGNIPRMKKLAQFNEKDYRQRLIMGAVGADPQLNAQRSLFDAIKKLVDAHTNSLNYNRQQMVSTGKFELTEANNAGGIKGTLFTASIPSSNIVTKSGTAVWWDANDADGANSDPIADLKAISSKA</sequence>